<feature type="region of interest" description="Disordered" evidence="1">
    <location>
        <begin position="90"/>
        <end position="134"/>
    </location>
</feature>
<comment type="caution">
    <text evidence="2">The sequence shown here is derived from an EMBL/GenBank/DDBJ whole genome shotgun (WGS) entry which is preliminary data.</text>
</comment>
<gene>
    <name evidence="2" type="ORF">NP493_439g05022</name>
</gene>
<feature type="compositionally biased region" description="Polar residues" evidence="1">
    <location>
        <begin position="384"/>
        <end position="403"/>
    </location>
</feature>
<evidence type="ECO:0000313" key="3">
    <source>
        <dbReference type="Proteomes" id="UP001209878"/>
    </source>
</evidence>
<feature type="compositionally biased region" description="Polar residues" evidence="1">
    <location>
        <begin position="44"/>
        <end position="60"/>
    </location>
</feature>
<feature type="region of interest" description="Disordered" evidence="1">
    <location>
        <begin position="43"/>
        <end position="70"/>
    </location>
</feature>
<dbReference type="AlphaFoldDB" id="A0AAD9KZH2"/>
<organism evidence="2 3">
    <name type="scientific">Ridgeia piscesae</name>
    <name type="common">Tubeworm</name>
    <dbReference type="NCBI Taxonomy" id="27915"/>
    <lineage>
        <taxon>Eukaryota</taxon>
        <taxon>Metazoa</taxon>
        <taxon>Spiralia</taxon>
        <taxon>Lophotrochozoa</taxon>
        <taxon>Annelida</taxon>
        <taxon>Polychaeta</taxon>
        <taxon>Sedentaria</taxon>
        <taxon>Canalipalpata</taxon>
        <taxon>Sabellida</taxon>
        <taxon>Siboglinidae</taxon>
        <taxon>Ridgeia</taxon>
    </lineage>
</organism>
<accession>A0AAD9KZH2</accession>
<feature type="region of interest" description="Disordered" evidence="1">
    <location>
        <begin position="223"/>
        <end position="258"/>
    </location>
</feature>
<evidence type="ECO:0000313" key="2">
    <source>
        <dbReference type="EMBL" id="KAK2180544.1"/>
    </source>
</evidence>
<sequence length="403" mass="45045">MLNRYLTSGNLSGRDMKQLLTHDADLHKIDFYGMDRSNARLSERSVTSGLTRSSFSQAVTSRPPRAGGEHNRLRRVNSFAGVNIAESRRLPNLPKRGSCDITPRSTGSDRWSESTEQDSSARTEVTNRAGPPQGVGQAWSVFTEHVKCIDVNTMYFQEKKLTPKSSTDFREVLTKMRGELDNTDKTAQTNYARALNLSTHNQYHVNTARSSSQSISIDTLPAKQVEPIVEGDGSSDNGEVDELGDNGPTEDEVDGGKRRVARGWSIMRRGLHEQLLEHRKAHTAVGWNLLQHTLDQMTDAERARQTLYERYLYDPDPNSWASGLVNYPQFLLDRKQRTAAGRKRPFSSAPTAGRPPRSRLTSAVHRPGKTPARAAKKPPGLRPRSTQSLPNRPRQTNSSLSMR</sequence>
<feature type="compositionally biased region" description="Polar residues" evidence="1">
    <location>
        <begin position="117"/>
        <end position="126"/>
    </location>
</feature>
<proteinExistence type="predicted"/>
<protein>
    <submittedName>
        <fullName evidence="2">Uncharacterized protein</fullName>
    </submittedName>
</protein>
<dbReference type="Proteomes" id="UP001209878">
    <property type="component" value="Unassembled WGS sequence"/>
</dbReference>
<reference evidence="2" key="1">
    <citation type="journal article" date="2023" name="Mol. Biol. Evol.">
        <title>Third-Generation Sequencing Reveals the Adaptive Role of the Epigenome in Three Deep-Sea Polychaetes.</title>
        <authorList>
            <person name="Perez M."/>
            <person name="Aroh O."/>
            <person name="Sun Y."/>
            <person name="Lan Y."/>
            <person name="Juniper S.K."/>
            <person name="Young C.R."/>
            <person name="Angers B."/>
            <person name="Qian P.Y."/>
        </authorList>
    </citation>
    <scope>NUCLEOTIDE SEQUENCE</scope>
    <source>
        <strain evidence="2">R07B-5</strain>
    </source>
</reference>
<keyword evidence="3" id="KW-1185">Reference proteome</keyword>
<feature type="compositionally biased region" description="Acidic residues" evidence="1">
    <location>
        <begin position="238"/>
        <end position="253"/>
    </location>
</feature>
<name>A0AAD9KZH2_RIDPI</name>
<feature type="region of interest" description="Disordered" evidence="1">
    <location>
        <begin position="337"/>
        <end position="403"/>
    </location>
</feature>
<evidence type="ECO:0000256" key="1">
    <source>
        <dbReference type="SAM" id="MobiDB-lite"/>
    </source>
</evidence>
<dbReference type="EMBL" id="JAODUO010000439">
    <property type="protein sequence ID" value="KAK2180544.1"/>
    <property type="molecule type" value="Genomic_DNA"/>
</dbReference>